<dbReference type="PANTHER" id="PTHR24401">
    <property type="entry name" value="SI:CH211-243P7.3-RELATED"/>
    <property type="match status" value="1"/>
</dbReference>
<evidence type="ECO:0000313" key="3">
    <source>
        <dbReference type="EMBL" id="KAK0139749.1"/>
    </source>
</evidence>
<evidence type="ECO:0000313" key="4">
    <source>
        <dbReference type="Proteomes" id="UP001174136"/>
    </source>
</evidence>
<keyword evidence="4" id="KW-1185">Reference proteome</keyword>
<evidence type="ECO:0000259" key="2">
    <source>
        <dbReference type="Pfam" id="PF20499"/>
    </source>
</evidence>
<dbReference type="AlphaFoldDB" id="A0AA47MGN8"/>
<sequence>MWLFCLISVSVSVIVMFCTALIVQVFRRCLIATAGGGHLHAALHEHHWPKKSPEGTQSRWTQIIHAYGNIRQCVVNNACVMADTTIQLPSTRLPAASCSTRLPAASCSTPSQQRPAAPASQQRPHPPPSSVLQPAGTPSQQYCQILPAGPATASVVNVPKSTLRNRKRRMERELAGEEFRQYKKKTDVVQWISKALFQWSKTGQPELDFTRVDRMWWYPPQPSLVPTGIPPMERYFGHPLFLWMPRKLWRVRLLCPHEDCGKEELTSAGLHQRVRHVVGVSMTYFMVSEYLSCKGCKRKVISWTRNIIRQLDIGHQVQFPCLLTSKLGCDMQVVRQMRQRGLGNSSSQLQRQMAEQHAEVWLQKQLQFLTDCSGFAAGCVCRAGCSDGHRGHT</sequence>
<dbReference type="Pfam" id="PF20499">
    <property type="entry name" value="DUF6729"/>
    <property type="match status" value="1"/>
</dbReference>
<feature type="domain" description="DUF6729" evidence="2">
    <location>
        <begin position="189"/>
        <end position="379"/>
    </location>
</feature>
<protein>
    <recommendedName>
        <fullName evidence="2">DUF6729 domain-containing protein</fullName>
    </recommendedName>
</protein>
<dbReference type="InterPro" id="IPR046616">
    <property type="entry name" value="DUF6729"/>
</dbReference>
<dbReference type="PANTHER" id="PTHR24401:SF29">
    <property type="entry name" value="SI:CH211-243P7.3-RELATED"/>
    <property type="match status" value="1"/>
</dbReference>
<accession>A0AA47MGN8</accession>
<feature type="region of interest" description="Disordered" evidence="1">
    <location>
        <begin position="104"/>
        <end position="137"/>
    </location>
</feature>
<dbReference type="EMBL" id="JAOPHQ010004301">
    <property type="protein sequence ID" value="KAK0139749.1"/>
    <property type="molecule type" value="Genomic_DNA"/>
</dbReference>
<feature type="compositionally biased region" description="Low complexity" evidence="1">
    <location>
        <begin position="110"/>
        <end position="123"/>
    </location>
</feature>
<comment type="caution">
    <text evidence="3">The sequence shown here is derived from an EMBL/GenBank/DDBJ whole genome shotgun (WGS) entry which is preliminary data.</text>
</comment>
<dbReference type="Proteomes" id="UP001174136">
    <property type="component" value="Unassembled WGS sequence"/>
</dbReference>
<name>A0AA47MGN8_MERPO</name>
<proteinExistence type="predicted"/>
<gene>
    <name evidence="3" type="ORF">N1851_023343</name>
</gene>
<reference evidence="3" key="1">
    <citation type="journal article" date="2023" name="Front. Mar. Sci.">
        <title>A new Merluccius polli reference genome to investigate the effects of global change in West African waters.</title>
        <authorList>
            <person name="Mateo J.L."/>
            <person name="Blanco-Fernandez C."/>
            <person name="Garcia-Vazquez E."/>
            <person name="Machado-Schiaffino G."/>
        </authorList>
    </citation>
    <scope>NUCLEOTIDE SEQUENCE</scope>
    <source>
        <strain evidence="3">C29</strain>
        <tissue evidence="3">Fin</tissue>
    </source>
</reference>
<evidence type="ECO:0000256" key="1">
    <source>
        <dbReference type="SAM" id="MobiDB-lite"/>
    </source>
</evidence>
<organism evidence="3 4">
    <name type="scientific">Merluccius polli</name>
    <name type="common">Benguela hake</name>
    <name type="synonym">Merluccius cadenati</name>
    <dbReference type="NCBI Taxonomy" id="89951"/>
    <lineage>
        <taxon>Eukaryota</taxon>
        <taxon>Metazoa</taxon>
        <taxon>Chordata</taxon>
        <taxon>Craniata</taxon>
        <taxon>Vertebrata</taxon>
        <taxon>Euteleostomi</taxon>
        <taxon>Actinopterygii</taxon>
        <taxon>Neopterygii</taxon>
        <taxon>Teleostei</taxon>
        <taxon>Neoteleostei</taxon>
        <taxon>Acanthomorphata</taxon>
        <taxon>Zeiogadaria</taxon>
        <taxon>Gadariae</taxon>
        <taxon>Gadiformes</taxon>
        <taxon>Gadoidei</taxon>
        <taxon>Merlucciidae</taxon>
        <taxon>Merluccius</taxon>
    </lineage>
</organism>